<comment type="catalytic activity">
    <reaction evidence="1 16">
        <text>Release of N-terminal proline from a peptide.</text>
        <dbReference type="EC" id="3.4.11.5"/>
    </reaction>
</comment>
<keyword evidence="8" id="KW-0863">Zinc-finger</keyword>
<dbReference type="FunFam" id="1.10.10.10:FF:000020">
    <property type="entry name" value="SWI/SNF complex subunit SMARCC2 isoform c"/>
    <property type="match status" value="1"/>
</dbReference>
<dbReference type="PANTHER" id="PTHR43722">
    <property type="entry name" value="PROLINE IMINOPEPTIDASE"/>
    <property type="match status" value="1"/>
</dbReference>
<evidence type="ECO:0000256" key="6">
    <source>
        <dbReference type="ARBA" id="ARBA00022670"/>
    </source>
</evidence>
<evidence type="ECO:0000256" key="18">
    <source>
        <dbReference type="SAM" id="MobiDB-lite"/>
    </source>
</evidence>
<dbReference type="InterPro" id="IPR017884">
    <property type="entry name" value="SANT_dom"/>
</dbReference>
<dbReference type="Proteomes" id="UP001217582">
    <property type="component" value="Chromosome 6"/>
</dbReference>
<dbReference type="CDD" id="cd00167">
    <property type="entry name" value="SANT"/>
    <property type="match status" value="1"/>
</dbReference>
<evidence type="ECO:0000256" key="1">
    <source>
        <dbReference type="ARBA" id="ARBA00001585"/>
    </source>
</evidence>
<evidence type="ECO:0000256" key="13">
    <source>
        <dbReference type="ARBA" id="ARBA00023242"/>
    </source>
</evidence>
<dbReference type="InterPro" id="IPR029058">
    <property type="entry name" value="AB_hydrolase_fold"/>
</dbReference>
<dbReference type="InterPro" id="IPR000073">
    <property type="entry name" value="AB_hydrolase_1"/>
</dbReference>
<gene>
    <name evidence="23" type="primary">ssr2</name>
    <name evidence="23" type="ORF">MARU1_003267</name>
</gene>
<dbReference type="InterPro" id="IPR032451">
    <property type="entry name" value="SMARCC_C"/>
</dbReference>
<feature type="domain" description="SWIRM" evidence="20">
    <location>
        <begin position="435"/>
        <end position="532"/>
    </location>
</feature>
<keyword evidence="6 16" id="KW-0645">Protease</keyword>
<keyword evidence="17" id="KW-0175">Coiled coil</keyword>
<dbReference type="SUPFAM" id="SSF53474">
    <property type="entry name" value="alpha/beta-Hydrolases"/>
    <property type="match status" value="1"/>
</dbReference>
<dbReference type="PRINTS" id="PR00793">
    <property type="entry name" value="PROAMNOPTASE"/>
</dbReference>
<evidence type="ECO:0000259" key="19">
    <source>
        <dbReference type="PROSITE" id="PS50090"/>
    </source>
</evidence>
<keyword evidence="10" id="KW-0862">Zinc</keyword>
<dbReference type="InterPro" id="IPR036388">
    <property type="entry name" value="WH-like_DNA-bd_sf"/>
</dbReference>
<protein>
    <recommendedName>
        <fullName evidence="16">Proline iminopeptidase</fullName>
        <ecNumber evidence="16">3.4.11.5</ecNumber>
    </recommendedName>
</protein>
<sequence>MSLNVNGYPDESLLSDANVFARLEPLVDPLTSALHEKSLNVPSKGAPLSGQQLCEFLYELDTFQEDVLGYRSARPANPDAQSPSSRHPLRLPASLLQTFASYTNFKPLSSDAPLFFVFLSCFTFLAEHHESTWDLKDKEKRTMYVEMIARARADMRSKNLIRPIRIAAASDVTQAEAAHFQSLAASLECEWVEDASQATHVLRPSTAEPAAPSSSDGPPPESEYFRTLAHHEKKVLIHVWYRPDSYDTWMPDKDFSEPEPAPAPRTSAWYIDGRWLRDSQMYNEIMNEEDYEAEEEETSSGVAGSEKNESLSNSAPSSEQKEDARRSKKHSLPDTISDDTASKRIKILVGSRSVGAQAIDLSGSQPIPGKKYESEPIVSGTLGNLPTMEEVTNTSSQSEQPHVRPANASDAVHDATHDEVLQTARKYLADQTQEVIIPSYSTWFDMSTINAIEKRSLPEFFNNKNRSKTPTVYKEYRDFMINTYRLNPSEYLTFTACRRNLAGDVCAIMRVHAFLEQWGLINYQIDPETRPASLGPPFTGHFRVLIDTPRGLSPMHPGTRSDAPIKSETAAPATSTVPMEGTSLELRKSIFQSTLKGSRPVDFAEAESLAAQAAQELDAHQDKKPAYACDTCGADCTPSRYQSVRVKEFAVCPPCYLEGRFPTSMYSGDFVLLDHSAYKQAGHAAGAGSVSGDDWTDEETLKLLEGLEMYEEDWSLVSLHVGTRSREQCITKFIQLPIQDPYLDGASQKDLGALQYAPRDPTSGQAVPLLPFAQADNPVMSVVALLASAVSPAVAAAAAQSALGTLTDKARKTIQDAAGQSAPASEQGETGKNASSETKETLDNSGAPIEEMDEDAAAATSSSNEKKQNTDDAIPKNEVERAASIALGASACKAYVLASHEERECQRLVQQVIELQMKKMHLKMSQFEELESLLEGERRSIEAARKQLYSDRLAVQRQLTAVNDLLRKASTAPQNVRPDELARASSSVNGVPQQGPVVRRAPGTSVPTDSNSYHTVTMYLSKADDQDWKYPQTEPYASGFLEVENGTHRVFWSEYGNPCGEPVICVHGGPGGGSDAFVARFFDPKRFRVLMFDQRGCGKSTPSASSNDVDDALRNNTTSHLIDDMNKLRVHRKIDTPMHVFGGSWGSTLSLSYAIAHPSNVRSLILRGIFLCRRKDLDFFYQGNAATFAQDRFDMSLPGAYMQYPEAWEKFVKVIPENERHDMIAAYDRLFSRSPKTPADVEYQSEAARAWSSWEGSTSYLAPHPDSLDEYEKLSFAKAFARIENHYFVNGAFLGGKGPLNRSQNYILENVHRLLTIPIHIVHGRFDNVCPMFQADELVDALQRAGHENVELRRPPAGHSMTERENSLALTDIIEQL</sequence>
<dbReference type="InterPro" id="IPR001005">
    <property type="entry name" value="SANT/Myb"/>
</dbReference>
<evidence type="ECO:0000259" key="20">
    <source>
        <dbReference type="PROSITE" id="PS50934"/>
    </source>
</evidence>
<dbReference type="InterPro" id="IPR007526">
    <property type="entry name" value="SWIRM"/>
</dbReference>
<evidence type="ECO:0000256" key="4">
    <source>
        <dbReference type="ARBA" id="ARBA00022438"/>
    </source>
</evidence>
<dbReference type="SMART" id="SM00717">
    <property type="entry name" value="SANT"/>
    <property type="match status" value="1"/>
</dbReference>
<keyword evidence="13" id="KW-0539">Nucleus</keyword>
<keyword evidence="4 16" id="KW-0031">Aminopeptidase</keyword>
<dbReference type="Gene3D" id="1.10.10.60">
    <property type="entry name" value="Homeodomain-like"/>
    <property type="match status" value="1"/>
</dbReference>
<proteinExistence type="inferred from homology"/>
<evidence type="ECO:0000256" key="12">
    <source>
        <dbReference type="ARBA" id="ARBA00023163"/>
    </source>
</evidence>
<dbReference type="GO" id="GO:0006338">
    <property type="term" value="P:chromatin remodeling"/>
    <property type="evidence" value="ECO:0007669"/>
    <property type="project" value="UniProtKB-ARBA"/>
</dbReference>
<feature type="region of interest" description="Disordered" evidence="18">
    <location>
        <begin position="971"/>
        <end position="1010"/>
    </location>
</feature>
<comment type="subcellular location">
    <subcellularLocation>
        <location evidence="2">Cytoplasm</location>
    </subcellularLocation>
</comment>
<dbReference type="GO" id="GO:0004177">
    <property type="term" value="F:aminopeptidase activity"/>
    <property type="evidence" value="ECO:0007669"/>
    <property type="project" value="UniProtKB-KW"/>
</dbReference>
<dbReference type="Pfam" id="PF04433">
    <property type="entry name" value="SWIRM"/>
    <property type="match status" value="1"/>
</dbReference>
<evidence type="ECO:0000256" key="17">
    <source>
        <dbReference type="SAM" id="Coils"/>
    </source>
</evidence>
<dbReference type="Pfam" id="PF00569">
    <property type="entry name" value="ZZ"/>
    <property type="match status" value="1"/>
</dbReference>
<accession>A0AAJ5Z3E4</accession>
<evidence type="ECO:0000313" key="23">
    <source>
        <dbReference type="EMBL" id="WFD17219.1"/>
    </source>
</evidence>
<feature type="region of interest" description="Disordered" evidence="18">
    <location>
        <begin position="556"/>
        <end position="577"/>
    </location>
</feature>
<comment type="similarity">
    <text evidence="3 16">Belongs to the peptidase S33 family.</text>
</comment>
<name>A0AAJ5Z3E4_9BASI</name>
<keyword evidence="7" id="KW-0479">Metal-binding</keyword>
<dbReference type="PROSITE" id="PS51293">
    <property type="entry name" value="SANT"/>
    <property type="match status" value="1"/>
</dbReference>
<comment type="catalytic activity">
    <reaction evidence="15">
        <text>a monoacylglycerol + H2O = glycerol + a fatty acid + H(+)</text>
        <dbReference type="Rhea" id="RHEA:15245"/>
        <dbReference type="ChEBI" id="CHEBI:15377"/>
        <dbReference type="ChEBI" id="CHEBI:15378"/>
        <dbReference type="ChEBI" id="CHEBI:17408"/>
        <dbReference type="ChEBI" id="CHEBI:17754"/>
        <dbReference type="ChEBI" id="CHEBI:28868"/>
    </reaction>
</comment>
<dbReference type="GO" id="GO:0006355">
    <property type="term" value="P:regulation of DNA-templated transcription"/>
    <property type="evidence" value="ECO:0007669"/>
    <property type="project" value="UniProtKB-ARBA"/>
</dbReference>
<feature type="compositionally biased region" description="Polar residues" evidence="18">
    <location>
        <begin position="822"/>
        <end position="836"/>
    </location>
</feature>
<evidence type="ECO:0000256" key="11">
    <source>
        <dbReference type="ARBA" id="ARBA00023015"/>
    </source>
</evidence>
<dbReference type="PROSITE" id="PS50934">
    <property type="entry name" value="SWIRM"/>
    <property type="match status" value="1"/>
</dbReference>
<keyword evidence="9 16" id="KW-0378">Hydrolase</keyword>
<keyword evidence="5" id="KW-0963">Cytoplasm</keyword>
<evidence type="ECO:0000256" key="14">
    <source>
        <dbReference type="ARBA" id="ARBA00047591"/>
    </source>
</evidence>
<dbReference type="NCBIfam" id="TIGR01249">
    <property type="entry name" value="pro_imino_pep_1"/>
    <property type="match status" value="1"/>
</dbReference>
<evidence type="ECO:0000256" key="9">
    <source>
        <dbReference type="ARBA" id="ARBA00022801"/>
    </source>
</evidence>
<dbReference type="Gene3D" id="3.40.50.1820">
    <property type="entry name" value="alpha/beta hydrolase"/>
    <property type="match status" value="1"/>
</dbReference>
<keyword evidence="12" id="KW-0804">Transcription</keyword>
<feature type="region of interest" description="Disordered" evidence="18">
    <location>
        <begin position="815"/>
        <end position="876"/>
    </location>
</feature>
<dbReference type="GO" id="GO:0008270">
    <property type="term" value="F:zinc ion binding"/>
    <property type="evidence" value="ECO:0007669"/>
    <property type="project" value="UniProtKB-KW"/>
</dbReference>
<dbReference type="SUPFAM" id="SSF46689">
    <property type="entry name" value="Homeodomain-like"/>
    <property type="match status" value="2"/>
</dbReference>
<feature type="domain" description="Myb-like" evidence="19">
    <location>
        <begin position="695"/>
        <end position="737"/>
    </location>
</feature>
<dbReference type="SMART" id="SM00291">
    <property type="entry name" value="ZnF_ZZ"/>
    <property type="match status" value="1"/>
</dbReference>
<dbReference type="Pfam" id="PF00249">
    <property type="entry name" value="Myb_DNA-binding"/>
    <property type="match status" value="1"/>
</dbReference>
<dbReference type="GO" id="GO:0006508">
    <property type="term" value="P:proteolysis"/>
    <property type="evidence" value="ECO:0007669"/>
    <property type="project" value="UniProtKB-KW"/>
</dbReference>
<feature type="domain" description="SANT" evidence="21">
    <location>
        <begin position="690"/>
        <end position="741"/>
    </location>
</feature>
<feature type="domain" description="Chromo" evidence="22">
    <location>
        <begin position="1"/>
        <end position="310"/>
    </location>
</feature>
<dbReference type="InterPro" id="IPR041984">
    <property type="entry name" value="Rsc8/Ssr1/Ssr2_ZZ"/>
</dbReference>
<dbReference type="PANTHER" id="PTHR43722:SF1">
    <property type="entry name" value="PROLINE IMINOPEPTIDASE"/>
    <property type="match status" value="1"/>
</dbReference>
<keyword evidence="24" id="KW-1185">Reference proteome</keyword>
<comment type="catalytic activity">
    <reaction evidence="14">
        <text>a diacylglycerol + H2O = a monoacylglycerol + a fatty acid + H(+)</text>
        <dbReference type="Rhea" id="RHEA:32731"/>
        <dbReference type="ChEBI" id="CHEBI:15377"/>
        <dbReference type="ChEBI" id="CHEBI:15378"/>
        <dbReference type="ChEBI" id="CHEBI:17408"/>
        <dbReference type="ChEBI" id="CHEBI:18035"/>
        <dbReference type="ChEBI" id="CHEBI:28868"/>
    </reaction>
</comment>
<feature type="compositionally biased region" description="Basic and acidic residues" evidence="18">
    <location>
        <begin position="864"/>
        <end position="876"/>
    </location>
</feature>
<dbReference type="Gene3D" id="1.10.10.10">
    <property type="entry name" value="Winged helix-like DNA-binding domain superfamily/Winged helix DNA-binding domain"/>
    <property type="match status" value="1"/>
</dbReference>
<evidence type="ECO:0000256" key="2">
    <source>
        <dbReference type="ARBA" id="ARBA00004496"/>
    </source>
</evidence>
<dbReference type="EMBL" id="CP119921">
    <property type="protein sequence ID" value="WFD17219.1"/>
    <property type="molecule type" value="Genomic_DNA"/>
</dbReference>
<dbReference type="PROSITE" id="PS50090">
    <property type="entry name" value="MYB_LIKE"/>
    <property type="match status" value="1"/>
</dbReference>
<evidence type="ECO:0000259" key="21">
    <source>
        <dbReference type="PROSITE" id="PS51293"/>
    </source>
</evidence>
<evidence type="ECO:0000256" key="5">
    <source>
        <dbReference type="ARBA" id="ARBA00022490"/>
    </source>
</evidence>
<evidence type="ECO:0000256" key="7">
    <source>
        <dbReference type="ARBA" id="ARBA00022723"/>
    </source>
</evidence>
<dbReference type="FunFam" id="1.10.10.60:FF:000014">
    <property type="entry name" value="SWI/SNF complex subunit SMARCC2 isoform C"/>
    <property type="match status" value="1"/>
</dbReference>
<dbReference type="InterPro" id="IPR009057">
    <property type="entry name" value="Homeodomain-like_sf"/>
</dbReference>
<dbReference type="Pfam" id="PF00561">
    <property type="entry name" value="Abhydrolase_1"/>
    <property type="match status" value="1"/>
</dbReference>
<dbReference type="PROSITE" id="PS52032">
    <property type="entry name" value="MARR_BRCT_CHROMO"/>
    <property type="match status" value="1"/>
</dbReference>
<dbReference type="InterPro" id="IPR005944">
    <property type="entry name" value="Pro_iminopeptidase"/>
</dbReference>
<evidence type="ECO:0000256" key="16">
    <source>
        <dbReference type="RuleBase" id="RU003421"/>
    </source>
</evidence>
<evidence type="ECO:0000256" key="10">
    <source>
        <dbReference type="ARBA" id="ARBA00022833"/>
    </source>
</evidence>
<reference evidence="23 24" key="1">
    <citation type="submission" date="2023-03" db="EMBL/GenBank/DDBJ databases">
        <title>Mating type loci evolution in Malassezia.</title>
        <authorList>
            <person name="Coelho M.A."/>
        </authorList>
    </citation>
    <scope>NUCLEOTIDE SEQUENCE [LARGE SCALE GENOMIC DNA]</scope>
    <source>
        <strain evidence="23 24">CBS 13387</strain>
    </source>
</reference>
<organism evidence="23 24">
    <name type="scientific">Malassezia arunalokei</name>
    <dbReference type="NCBI Taxonomy" id="1514897"/>
    <lineage>
        <taxon>Eukaryota</taxon>
        <taxon>Fungi</taxon>
        <taxon>Dikarya</taxon>
        <taxon>Basidiomycota</taxon>
        <taxon>Ustilaginomycotina</taxon>
        <taxon>Malasseziomycetes</taxon>
        <taxon>Malasseziales</taxon>
        <taxon>Malasseziaceae</taxon>
        <taxon>Malassezia</taxon>
    </lineage>
</organism>
<evidence type="ECO:0000256" key="8">
    <source>
        <dbReference type="ARBA" id="ARBA00022771"/>
    </source>
</evidence>
<feature type="coiled-coil region" evidence="17">
    <location>
        <begin position="898"/>
        <end position="947"/>
    </location>
</feature>
<feature type="region of interest" description="Disordered" evidence="18">
    <location>
        <begin position="290"/>
        <end position="338"/>
    </location>
</feature>
<dbReference type="Pfam" id="PF16495">
    <property type="entry name" value="SWIRM-assoc_1"/>
    <property type="match status" value="1"/>
</dbReference>
<dbReference type="GO" id="GO:0005737">
    <property type="term" value="C:cytoplasm"/>
    <property type="evidence" value="ECO:0007669"/>
    <property type="project" value="UniProtKB-SubCell"/>
</dbReference>
<evidence type="ECO:0000259" key="22">
    <source>
        <dbReference type="PROSITE" id="PS52032"/>
    </source>
</evidence>
<evidence type="ECO:0000256" key="15">
    <source>
        <dbReference type="ARBA" id="ARBA00048461"/>
    </source>
</evidence>
<dbReference type="InterPro" id="IPR002410">
    <property type="entry name" value="Peptidase_S33"/>
</dbReference>
<dbReference type="EC" id="3.4.11.5" evidence="16"/>
<evidence type="ECO:0000256" key="3">
    <source>
        <dbReference type="ARBA" id="ARBA00010088"/>
    </source>
</evidence>
<dbReference type="InterPro" id="IPR000433">
    <property type="entry name" value="Znf_ZZ"/>
</dbReference>
<evidence type="ECO:0000313" key="24">
    <source>
        <dbReference type="Proteomes" id="UP001217582"/>
    </source>
</evidence>
<feature type="region of interest" description="Disordered" evidence="18">
    <location>
        <begin position="392"/>
        <end position="411"/>
    </location>
</feature>
<dbReference type="InterPro" id="IPR049898">
    <property type="entry name" value="MARR_BRCT_CHROMO"/>
</dbReference>
<keyword evidence="11" id="KW-0805">Transcription regulation</keyword>
<dbReference type="CDD" id="cd02336">
    <property type="entry name" value="ZZ_RSC8"/>
    <property type="match status" value="1"/>
</dbReference>